<keyword evidence="2" id="KW-0815">Transposition</keyword>
<feature type="domain" description="Cas12f1-like TNB" evidence="6">
    <location>
        <begin position="317"/>
        <end position="393"/>
    </location>
</feature>
<dbReference type="GO" id="GO:0003677">
    <property type="term" value="F:DNA binding"/>
    <property type="evidence" value="ECO:0007669"/>
    <property type="project" value="UniProtKB-KW"/>
</dbReference>
<dbReference type="Pfam" id="PF07282">
    <property type="entry name" value="Cas12f1-like_TNB"/>
    <property type="match status" value="1"/>
</dbReference>
<evidence type="ECO:0000256" key="2">
    <source>
        <dbReference type="ARBA" id="ARBA00022578"/>
    </source>
</evidence>
<keyword evidence="8" id="KW-1185">Reference proteome</keyword>
<proteinExistence type="inferred from homology"/>
<keyword evidence="3" id="KW-0238">DNA-binding</keyword>
<evidence type="ECO:0000256" key="4">
    <source>
        <dbReference type="ARBA" id="ARBA00023172"/>
    </source>
</evidence>
<evidence type="ECO:0000313" key="8">
    <source>
        <dbReference type="Proteomes" id="UP000607397"/>
    </source>
</evidence>
<evidence type="ECO:0000313" key="7">
    <source>
        <dbReference type="EMBL" id="NCJ06926.1"/>
    </source>
</evidence>
<dbReference type="InterPro" id="IPR010095">
    <property type="entry name" value="Cas12f1-like_TNB"/>
</dbReference>
<dbReference type="NCBIfam" id="TIGR01766">
    <property type="entry name" value="IS200/IS605 family accessory protein TnpB-like domain"/>
    <property type="match status" value="1"/>
</dbReference>
<dbReference type="GO" id="GO:0006310">
    <property type="term" value="P:DNA recombination"/>
    <property type="evidence" value="ECO:0007669"/>
    <property type="project" value="UniProtKB-KW"/>
</dbReference>
<protein>
    <submittedName>
        <fullName evidence="7">IS200/IS605 family element transposase accessory protein TnpB</fullName>
    </submittedName>
</protein>
<keyword evidence="4" id="KW-0233">DNA recombination</keyword>
<sequence>MFLSQTNRLRLDKKQSDALRQMCHLSKNMFNVGLFNVRQYFFQEHKYLSYEGNYHYAKENENYKELPTDIAQQTLKIVDRSFRSFFKLLQLKQSGGYQAKVKIPGYLPKDGHFLLMIPVRPRDWAKMSGKDWIFKVPMSRSFRRQYGDVQFEVPERLRDKVVKEVRIIPRLGARYFDVAYIYEAPAVEQAIQTGEILGIDLGLDNFATCVLSTRQSFIVDGKRVKSINQWYNKENARLQAIKDRQGIVGLTHRQAKLLDRRNHKVNDFLNKSARYIVDWCRTNGISKIVIGYNPDLKQGGNMGKRNNQNFTQIPIFTFKRKLESLCERYGIECVEQEESYTSKSSALDADILPVWNADNRPKYVFKGKRVKRGLYRTEKGWLVNADGNGALNIIRKHTSKLDDSLGEFRGCLAQPVRVLCS</sequence>
<dbReference type="RefSeq" id="WP_161825401.1">
    <property type="nucleotide sequence ID" value="NZ_WVIC01000018.1"/>
</dbReference>
<dbReference type="InterPro" id="IPR001959">
    <property type="entry name" value="Transposase"/>
</dbReference>
<feature type="domain" description="Probable transposase IS891/IS1136/IS1341" evidence="5">
    <location>
        <begin position="182"/>
        <end position="293"/>
    </location>
</feature>
<organism evidence="7 8">
    <name type="scientific">Petrachloros mirabilis ULC683</name>
    <dbReference type="NCBI Taxonomy" id="2781853"/>
    <lineage>
        <taxon>Bacteria</taxon>
        <taxon>Bacillati</taxon>
        <taxon>Cyanobacteriota</taxon>
        <taxon>Cyanophyceae</taxon>
        <taxon>Synechococcales</taxon>
        <taxon>Petrachlorosaceae</taxon>
        <taxon>Petrachloros</taxon>
        <taxon>Petrachloros mirabilis</taxon>
    </lineage>
</organism>
<dbReference type="GO" id="GO:0032196">
    <property type="term" value="P:transposition"/>
    <property type="evidence" value="ECO:0007669"/>
    <property type="project" value="UniProtKB-KW"/>
</dbReference>
<dbReference type="Pfam" id="PF01385">
    <property type="entry name" value="OrfB_IS605"/>
    <property type="match status" value="1"/>
</dbReference>
<evidence type="ECO:0000259" key="6">
    <source>
        <dbReference type="Pfam" id="PF07282"/>
    </source>
</evidence>
<evidence type="ECO:0000259" key="5">
    <source>
        <dbReference type="Pfam" id="PF01385"/>
    </source>
</evidence>
<accession>A0A8K1ZZQ8</accession>
<comment type="caution">
    <text evidence="7">The sequence shown here is derived from an EMBL/GenBank/DDBJ whole genome shotgun (WGS) entry which is preliminary data.</text>
</comment>
<reference evidence="7" key="1">
    <citation type="submission" date="2019-12" db="EMBL/GenBank/DDBJ databases">
        <title>High-Quality draft genome sequences of three cyanobacteria isolated from the limestone walls of the Old Cathedral of Coimbra.</title>
        <authorList>
            <person name="Tiago I."/>
            <person name="Soares F."/>
            <person name="Portugal A."/>
        </authorList>
    </citation>
    <scope>NUCLEOTIDE SEQUENCE [LARGE SCALE GENOMIC DNA]</scope>
    <source>
        <strain evidence="7">C</strain>
    </source>
</reference>
<name>A0A8K1ZZQ8_9CYAN</name>
<dbReference type="Proteomes" id="UP000607397">
    <property type="component" value="Unassembled WGS sequence"/>
</dbReference>
<dbReference type="NCBIfam" id="NF040570">
    <property type="entry name" value="guided_TnpB"/>
    <property type="match status" value="1"/>
</dbReference>
<dbReference type="EMBL" id="WVIC01000018">
    <property type="protein sequence ID" value="NCJ06926.1"/>
    <property type="molecule type" value="Genomic_DNA"/>
</dbReference>
<dbReference type="AlphaFoldDB" id="A0A8K1ZZQ8"/>
<comment type="similarity">
    <text evidence="1">In the C-terminal section; belongs to the transposase 35 family.</text>
</comment>
<evidence type="ECO:0000256" key="1">
    <source>
        <dbReference type="ARBA" id="ARBA00008761"/>
    </source>
</evidence>
<evidence type="ECO:0000256" key="3">
    <source>
        <dbReference type="ARBA" id="ARBA00023125"/>
    </source>
</evidence>
<gene>
    <name evidence="7" type="primary">tnpB</name>
    <name evidence="7" type="ORF">GS597_10475</name>
</gene>